<dbReference type="PANTHER" id="PTHR43252">
    <property type="entry name" value="TRANSCRIPTIONAL REGULATOR YQJI"/>
    <property type="match status" value="1"/>
</dbReference>
<gene>
    <name evidence="3" type="ORF">M1K48_05685</name>
</gene>
<dbReference type="Proteomes" id="UP000831921">
    <property type="component" value="Chromosome"/>
</dbReference>
<reference evidence="3 4" key="1">
    <citation type="submission" date="2022-05" db="EMBL/GenBank/DDBJ databases">
        <title>S8-45 Sphingomonas ultraviolaceadurans.</title>
        <authorList>
            <person name="Liu Y."/>
        </authorList>
    </citation>
    <scope>NUCLEOTIDE SEQUENCE [LARGE SCALE GENOMIC DNA]</scope>
    <source>
        <strain evidence="3 4">S8-45</strain>
    </source>
</reference>
<dbReference type="RefSeq" id="WP_249504874.1">
    <property type="nucleotide sequence ID" value="NZ_CP097253.1"/>
</dbReference>
<evidence type="ECO:0000313" key="4">
    <source>
        <dbReference type="Proteomes" id="UP000831921"/>
    </source>
</evidence>
<dbReference type="PANTHER" id="PTHR43252:SF7">
    <property type="entry name" value="TRANSCRIPTIONAL REGULATOR YQJI"/>
    <property type="match status" value="1"/>
</dbReference>
<evidence type="ECO:0000256" key="1">
    <source>
        <dbReference type="SAM" id="MobiDB-lite"/>
    </source>
</evidence>
<feature type="domain" description="Transcription regulator PadR N-terminal" evidence="2">
    <location>
        <begin position="72"/>
        <end position="142"/>
    </location>
</feature>
<dbReference type="InterPro" id="IPR036390">
    <property type="entry name" value="WH_DNA-bd_sf"/>
</dbReference>
<dbReference type="InterPro" id="IPR005149">
    <property type="entry name" value="Tscrpt_reg_PadR_N"/>
</dbReference>
<protein>
    <submittedName>
        <fullName evidence="3">PadR family transcriptional regulator</fullName>
    </submittedName>
</protein>
<feature type="region of interest" description="Disordered" evidence="1">
    <location>
        <begin position="37"/>
        <end position="59"/>
    </location>
</feature>
<name>A0ABY5N053_9SPHN</name>
<keyword evidence="4" id="KW-1185">Reference proteome</keyword>
<dbReference type="Pfam" id="PF03551">
    <property type="entry name" value="PadR"/>
    <property type="match status" value="1"/>
</dbReference>
<proteinExistence type="predicted"/>
<feature type="compositionally biased region" description="Gly residues" evidence="1">
    <location>
        <begin position="38"/>
        <end position="55"/>
    </location>
</feature>
<evidence type="ECO:0000259" key="2">
    <source>
        <dbReference type="Pfam" id="PF03551"/>
    </source>
</evidence>
<evidence type="ECO:0000313" key="3">
    <source>
        <dbReference type="EMBL" id="UUR09109.1"/>
    </source>
</evidence>
<dbReference type="EMBL" id="CP097253">
    <property type="protein sequence ID" value="UUR09109.1"/>
    <property type="molecule type" value="Genomic_DNA"/>
</dbReference>
<dbReference type="Gene3D" id="1.10.10.10">
    <property type="entry name" value="Winged helix-like DNA-binding domain superfamily/Winged helix DNA-binding domain"/>
    <property type="match status" value="1"/>
</dbReference>
<sequence length="212" mass="23677">MRFHFHGRRHGCGDGPPVFQFGSRDWEFPWGNIHFEHGGGPVEGGPRGGGFGGPPRGRRRRMFNSEEFQLIILKLIADEPRHGYAIIKALEELTHGDYTPSAGILYTRLELLEDMGLIERQASSGSKKSFAITDEGRAMLEERADEVTALFERLQASGEGRRQSSRPELGRAVGNLMTALRNRAAHGGWNEELLNDVVDIIDEAAKRIERAK</sequence>
<dbReference type="SUPFAM" id="SSF46785">
    <property type="entry name" value="Winged helix' DNA-binding domain"/>
    <property type="match status" value="1"/>
</dbReference>
<accession>A0ABY5N053</accession>
<organism evidence="3 4">
    <name type="scientific">Sphingomonas glaciei</name>
    <dbReference type="NCBI Taxonomy" id="2938948"/>
    <lineage>
        <taxon>Bacteria</taxon>
        <taxon>Pseudomonadati</taxon>
        <taxon>Pseudomonadota</taxon>
        <taxon>Alphaproteobacteria</taxon>
        <taxon>Sphingomonadales</taxon>
        <taxon>Sphingomonadaceae</taxon>
        <taxon>Sphingomonas</taxon>
    </lineage>
</organism>
<dbReference type="InterPro" id="IPR036388">
    <property type="entry name" value="WH-like_DNA-bd_sf"/>
</dbReference>